<reference evidence="4 6" key="1">
    <citation type="journal article" date="2011" name="Science">
        <title>Comparative functional genomics of the fission yeasts.</title>
        <authorList>
            <person name="Rhind N."/>
            <person name="Chen Z."/>
            <person name="Yassour M."/>
            <person name="Thompson D.A."/>
            <person name="Haas B.J."/>
            <person name="Habib N."/>
            <person name="Wapinski I."/>
            <person name="Roy S."/>
            <person name="Lin M.F."/>
            <person name="Heiman D.I."/>
            <person name="Young S.K."/>
            <person name="Furuya K."/>
            <person name="Guo Y."/>
            <person name="Pidoux A."/>
            <person name="Chen H.M."/>
            <person name="Robbertse B."/>
            <person name="Goldberg J.M."/>
            <person name="Aoki K."/>
            <person name="Bayne E.H."/>
            <person name="Berlin A.M."/>
            <person name="Desjardins C.A."/>
            <person name="Dobbs E."/>
            <person name="Dukaj L."/>
            <person name="Fan L."/>
            <person name="FitzGerald M.G."/>
            <person name="French C."/>
            <person name="Gujja S."/>
            <person name="Hansen K."/>
            <person name="Keifenheim D."/>
            <person name="Levin J.Z."/>
            <person name="Mosher R.A."/>
            <person name="Mueller C.A."/>
            <person name="Pfiffner J."/>
            <person name="Priest M."/>
            <person name="Russ C."/>
            <person name="Smialowska A."/>
            <person name="Swoboda P."/>
            <person name="Sykes S.M."/>
            <person name="Vaughn M."/>
            <person name="Vengrova S."/>
            <person name="Yoder R."/>
            <person name="Zeng Q."/>
            <person name="Allshire R."/>
            <person name="Baulcombe D."/>
            <person name="Birren B.W."/>
            <person name="Brown W."/>
            <person name="Ekwall K."/>
            <person name="Kellis M."/>
            <person name="Leatherwood J."/>
            <person name="Levin H."/>
            <person name="Margalit H."/>
            <person name="Martienssen R."/>
            <person name="Nieduszynski C.A."/>
            <person name="Spatafora J.W."/>
            <person name="Friedman N."/>
            <person name="Dalgaard J.Z."/>
            <person name="Baumann P."/>
            <person name="Niki H."/>
            <person name="Regev A."/>
            <person name="Nusbaum C."/>
        </authorList>
    </citation>
    <scope>NUCLEOTIDE SEQUENCE [LARGE SCALE GENOMIC DNA]</scope>
    <source>
        <strain evidence="6">yFS275 / FY16936</strain>
    </source>
</reference>
<dbReference type="GeneID" id="7048449"/>
<dbReference type="VEuPathDB" id="FungiDB:SJAG_03103"/>
<organism evidence="4 6">
    <name type="scientific">Schizosaccharomyces japonicus (strain yFS275 / FY16936)</name>
    <name type="common">Fission yeast</name>
    <dbReference type="NCBI Taxonomy" id="402676"/>
    <lineage>
        <taxon>Eukaryota</taxon>
        <taxon>Fungi</taxon>
        <taxon>Dikarya</taxon>
        <taxon>Ascomycota</taxon>
        <taxon>Taphrinomycotina</taxon>
        <taxon>Schizosaccharomycetes</taxon>
        <taxon>Schizosaccharomycetales</taxon>
        <taxon>Schizosaccharomycetaceae</taxon>
        <taxon>Schizosaccharomyces</taxon>
    </lineage>
</organism>
<dbReference type="OrthoDB" id="20729at2759"/>
<comment type="subcellular location">
    <subcellularLocation>
        <location evidence="1">Nucleus</location>
    </subcellularLocation>
</comment>
<feature type="compositionally biased region" description="Polar residues" evidence="3">
    <location>
        <begin position="393"/>
        <end position="424"/>
    </location>
</feature>
<dbReference type="JaponicusDB" id="SJAG_03103">
    <property type="gene designation" value="amo1"/>
</dbReference>
<evidence type="ECO:0000313" key="4">
    <source>
        <dbReference type="EMBL" id="EEB07976.1"/>
    </source>
</evidence>
<feature type="region of interest" description="Disordered" evidence="3">
    <location>
        <begin position="309"/>
        <end position="330"/>
    </location>
</feature>
<gene>
    <name evidence="5" type="primary">amo1</name>
    <name evidence="4" type="ORF">SJAG_03103</name>
</gene>
<dbReference type="STRING" id="402676.B6K3B9"/>
<dbReference type="InterPro" id="IPR051767">
    <property type="entry name" value="Nucleoporin_NUP42"/>
</dbReference>
<dbReference type="GO" id="GO:0005634">
    <property type="term" value="C:nucleus"/>
    <property type="evidence" value="ECO:0007669"/>
    <property type="project" value="UniProtKB-SubCell"/>
</dbReference>
<dbReference type="eggNOG" id="ENOG502RVHV">
    <property type="taxonomic scope" value="Eukaryota"/>
</dbReference>
<name>B6K3B9_SCHJY</name>
<feature type="region of interest" description="Disordered" evidence="3">
    <location>
        <begin position="386"/>
        <end position="424"/>
    </location>
</feature>
<dbReference type="HOGENOM" id="CLU_575103_0_0_1"/>
<feature type="compositionally biased region" description="Polar residues" evidence="3">
    <location>
        <begin position="267"/>
        <end position="281"/>
    </location>
</feature>
<evidence type="ECO:0000256" key="2">
    <source>
        <dbReference type="ARBA" id="ARBA00023242"/>
    </source>
</evidence>
<dbReference type="PANTHER" id="PTHR46527">
    <property type="entry name" value="NUCLEOPORIN-LIKE PROTEIN 2"/>
    <property type="match status" value="1"/>
</dbReference>
<feature type="compositionally biased region" description="Polar residues" evidence="3">
    <location>
        <begin position="321"/>
        <end position="330"/>
    </location>
</feature>
<dbReference type="PANTHER" id="PTHR46527:SF1">
    <property type="entry name" value="NUCLEOPORIN NUP42"/>
    <property type="match status" value="1"/>
</dbReference>
<dbReference type="AlphaFoldDB" id="B6K3B9"/>
<dbReference type="Proteomes" id="UP000001744">
    <property type="component" value="Unassembled WGS sequence"/>
</dbReference>
<dbReference type="OMA" id="PNRHDIC"/>
<sequence>MGKTMRKSELDSIFPKRKADSVRQDMKEFPIYVLSGYSIGSSTPNVYAGDISPEELRWKAYQAQMSGNLQEYMQFQQNAFQEIERKKQIVQRNPEKTVEEIRNVLAGRKNFKSIFSEQNTGFGATSSPAASAFGSSTQQNNAFGAAAPQTSAFGSAFGAASTASPFRQQSTSAFGAPSAFASPNPTAFGNTTSSFANNPASVFGSQTTNPPPAFGATSFGAAANQQSSIGNTGNGFSFNAFQSPQTNSAFNTKPGTSAFGASPAANPPTTFGKTSTTSNQPAAVFGQSSFPSASAFGSSAFGQTSAFGSVPNTNNTGNTNPAQKSAFSNTPSGAFSFGGAASSFGQSSSKPSAFNEAASVFGNSANTNAPNTSAFATFGNTQNAQQQQAASVFGSTNNTQQAAPTSAFGASQQQQNPPTAGTASGFSFALPTAASTNISVASSAPAATPAFASSNPSVTDSSIPPEFLEQFQKPQFTIGHIPTVPPPPQFCQ</sequence>
<feature type="compositionally biased region" description="Low complexity" evidence="3">
    <location>
        <begin position="309"/>
        <end position="320"/>
    </location>
</feature>
<dbReference type="RefSeq" id="XP_002174269.1">
    <property type="nucleotide sequence ID" value="XM_002174233.1"/>
</dbReference>
<feature type="region of interest" description="Disordered" evidence="3">
    <location>
        <begin position="247"/>
        <end position="283"/>
    </location>
</feature>
<evidence type="ECO:0000313" key="5">
    <source>
        <dbReference type="JaponicusDB" id="SJAG_03103"/>
    </source>
</evidence>
<protein>
    <submittedName>
        <fullName evidence="4">Nuclear rim protein Amo1</fullName>
    </submittedName>
</protein>
<evidence type="ECO:0000256" key="1">
    <source>
        <dbReference type="ARBA" id="ARBA00004123"/>
    </source>
</evidence>
<feature type="region of interest" description="Disordered" evidence="3">
    <location>
        <begin position="447"/>
        <end position="467"/>
    </location>
</feature>
<keyword evidence="2" id="KW-0539">Nucleus</keyword>
<proteinExistence type="predicted"/>
<keyword evidence="6" id="KW-1185">Reference proteome</keyword>
<accession>B6K3B9</accession>
<feature type="compositionally biased region" description="Low complexity" evidence="3">
    <location>
        <begin position="447"/>
        <end position="457"/>
    </location>
</feature>
<evidence type="ECO:0000256" key="3">
    <source>
        <dbReference type="SAM" id="MobiDB-lite"/>
    </source>
</evidence>
<dbReference type="EMBL" id="KE651167">
    <property type="protein sequence ID" value="EEB07976.1"/>
    <property type="molecule type" value="Genomic_DNA"/>
</dbReference>
<evidence type="ECO:0000313" key="6">
    <source>
        <dbReference type="Proteomes" id="UP000001744"/>
    </source>
</evidence>